<reference evidence="2 3" key="1">
    <citation type="journal article" date="2024" name="G3 (Bethesda)">
        <title>Genome assembly of Hibiscus sabdariffa L. provides insights into metabolisms of medicinal natural products.</title>
        <authorList>
            <person name="Kim T."/>
        </authorList>
    </citation>
    <scope>NUCLEOTIDE SEQUENCE [LARGE SCALE GENOMIC DNA]</scope>
    <source>
        <strain evidence="2">TK-2024</strain>
        <tissue evidence="2">Old leaves</tissue>
    </source>
</reference>
<evidence type="ECO:0000313" key="2">
    <source>
        <dbReference type="EMBL" id="KAK9009358.1"/>
    </source>
</evidence>
<gene>
    <name evidence="2" type="ORF">V6N11_035898</name>
</gene>
<keyword evidence="1" id="KW-0812">Transmembrane</keyword>
<protein>
    <submittedName>
        <fullName evidence="2">Uncharacterized protein</fullName>
    </submittedName>
</protein>
<evidence type="ECO:0000256" key="1">
    <source>
        <dbReference type="SAM" id="Phobius"/>
    </source>
</evidence>
<keyword evidence="3" id="KW-1185">Reference proteome</keyword>
<keyword evidence="1" id="KW-1133">Transmembrane helix</keyword>
<accession>A0ABR2R8S2</accession>
<comment type="caution">
    <text evidence="2">The sequence shown here is derived from an EMBL/GenBank/DDBJ whole genome shotgun (WGS) entry which is preliminary data.</text>
</comment>
<organism evidence="2 3">
    <name type="scientific">Hibiscus sabdariffa</name>
    <name type="common">roselle</name>
    <dbReference type="NCBI Taxonomy" id="183260"/>
    <lineage>
        <taxon>Eukaryota</taxon>
        <taxon>Viridiplantae</taxon>
        <taxon>Streptophyta</taxon>
        <taxon>Embryophyta</taxon>
        <taxon>Tracheophyta</taxon>
        <taxon>Spermatophyta</taxon>
        <taxon>Magnoliopsida</taxon>
        <taxon>eudicotyledons</taxon>
        <taxon>Gunneridae</taxon>
        <taxon>Pentapetalae</taxon>
        <taxon>rosids</taxon>
        <taxon>malvids</taxon>
        <taxon>Malvales</taxon>
        <taxon>Malvaceae</taxon>
        <taxon>Malvoideae</taxon>
        <taxon>Hibiscus</taxon>
    </lineage>
</organism>
<sequence length="139" mass="16066">MIKFVAQVTGDDSLGRTFFNQHNIGHRLNDVDVLLVNTHFNMNNESYWIFLRDFNQGHVTMLTILYLLLPSLATAMFSVKFSSFRSLQPLELIHSNNYDKCLCVIMEPSKLSPLFLLLMWMTPITTSTTSVTRNNERCE</sequence>
<name>A0ABR2R8S2_9ROSI</name>
<dbReference type="Proteomes" id="UP001396334">
    <property type="component" value="Unassembled WGS sequence"/>
</dbReference>
<dbReference type="EMBL" id="JBBPBN010000024">
    <property type="protein sequence ID" value="KAK9009358.1"/>
    <property type="molecule type" value="Genomic_DNA"/>
</dbReference>
<evidence type="ECO:0000313" key="3">
    <source>
        <dbReference type="Proteomes" id="UP001396334"/>
    </source>
</evidence>
<keyword evidence="1" id="KW-0472">Membrane</keyword>
<proteinExistence type="predicted"/>
<feature type="transmembrane region" description="Helical" evidence="1">
    <location>
        <begin position="59"/>
        <end position="79"/>
    </location>
</feature>